<dbReference type="InterPro" id="IPR040398">
    <property type="entry name" value="Not1"/>
</dbReference>
<dbReference type="GO" id="GO:0000932">
    <property type="term" value="C:P-body"/>
    <property type="evidence" value="ECO:0007669"/>
    <property type="project" value="TreeGrafter"/>
</dbReference>
<dbReference type="OrthoDB" id="1933107at2759"/>
<dbReference type="WBParaSite" id="TTAC_0000029501-mRNA-1">
    <property type="protein sequence ID" value="TTAC_0000029501-mRNA-1"/>
    <property type="gene ID" value="TTAC_0000029501"/>
</dbReference>
<dbReference type="Proteomes" id="UP000274429">
    <property type="component" value="Unassembled WGS sequence"/>
</dbReference>
<dbReference type="GO" id="GO:0017148">
    <property type="term" value="P:negative regulation of translation"/>
    <property type="evidence" value="ECO:0007669"/>
    <property type="project" value="InterPro"/>
</dbReference>
<evidence type="ECO:0000313" key="4">
    <source>
        <dbReference type="WBParaSite" id="TTAC_0000029501-mRNA-1"/>
    </source>
</evidence>
<dbReference type="GO" id="GO:0000288">
    <property type="term" value="P:nuclear-transcribed mRNA catabolic process, deadenylation-dependent decay"/>
    <property type="evidence" value="ECO:0007669"/>
    <property type="project" value="TreeGrafter"/>
</dbReference>
<reference evidence="2 3" key="2">
    <citation type="submission" date="2018-11" db="EMBL/GenBank/DDBJ databases">
        <authorList>
            <consortium name="Pathogen Informatics"/>
        </authorList>
    </citation>
    <scope>NUCLEOTIDE SEQUENCE [LARGE SCALE GENOMIC DNA]</scope>
</reference>
<gene>
    <name evidence="2" type="ORF">TTAC_LOCUS296</name>
</gene>
<dbReference type="STRING" id="6205.A0A0R3WI85"/>
<dbReference type="Gene3D" id="1.25.40.180">
    <property type="match status" value="1"/>
</dbReference>
<reference evidence="4" key="1">
    <citation type="submission" date="2017-02" db="UniProtKB">
        <authorList>
            <consortium name="WormBaseParasite"/>
        </authorList>
    </citation>
    <scope>IDENTIFICATION</scope>
</reference>
<dbReference type="InterPro" id="IPR032191">
    <property type="entry name" value="CNOT1_CAF1_bind"/>
</dbReference>
<protein>
    <submittedName>
        <fullName evidence="4">CNOT1_CAF1_bind domain-containing protein</fullName>
    </submittedName>
</protein>
<evidence type="ECO:0000313" key="2">
    <source>
        <dbReference type="EMBL" id="VDM16209.1"/>
    </source>
</evidence>
<evidence type="ECO:0000313" key="3">
    <source>
        <dbReference type="Proteomes" id="UP000274429"/>
    </source>
</evidence>
<accession>A0A0R3WI85</accession>
<dbReference type="AlphaFoldDB" id="A0A0R3WI85"/>
<dbReference type="PANTHER" id="PTHR13162">
    <property type="entry name" value="CCR4-NOT TRANSCRIPTION COMPLEX"/>
    <property type="match status" value="1"/>
</dbReference>
<keyword evidence="3" id="KW-1185">Reference proteome</keyword>
<proteinExistence type="predicted"/>
<dbReference type="GO" id="GO:0030015">
    <property type="term" value="C:CCR4-NOT core complex"/>
    <property type="evidence" value="ECO:0007669"/>
    <property type="project" value="InterPro"/>
</dbReference>
<dbReference type="EMBL" id="UYWX01000021">
    <property type="protein sequence ID" value="VDM16209.1"/>
    <property type="molecule type" value="Genomic_DNA"/>
</dbReference>
<dbReference type="GO" id="GO:0060090">
    <property type="term" value="F:molecular adaptor activity"/>
    <property type="evidence" value="ECO:0007669"/>
    <property type="project" value="TreeGrafter"/>
</dbReference>
<dbReference type="PANTHER" id="PTHR13162:SF8">
    <property type="entry name" value="CCR4-NOT TRANSCRIPTION COMPLEX SUBUNIT 1"/>
    <property type="match status" value="1"/>
</dbReference>
<dbReference type="Pfam" id="PF16415">
    <property type="entry name" value="CNOT1_CAF1_bind"/>
    <property type="match status" value="1"/>
</dbReference>
<name>A0A0R3WI85_HYDTA</name>
<sequence>MSSRAAFRSIPQPPERLSKKICFILNNLTEHNLKSQTHELMSQLPLHFNRWLAEFIISRVATESNLVDMYTEFVLLATNRQNNFRPLILDLLTREIDFLLRPGQLNSTNGRSLKNFGAFLGRLTLAKGIKLGVDLKSLIYVAYKNRPESLDYIVPFICELLKNIKHSGSFRELDPWMREILEVTKELHDNTDKLPIQFEVELLFSYLECDMSEIATAFYLRRIK</sequence>
<feature type="domain" description="CCR4-NOT transcription complex subunit 1 CAF1-binding" evidence="1">
    <location>
        <begin position="10"/>
        <end position="221"/>
    </location>
</feature>
<evidence type="ECO:0000259" key="1">
    <source>
        <dbReference type="Pfam" id="PF16415"/>
    </source>
</evidence>
<organism evidence="4">
    <name type="scientific">Hydatigena taeniaeformis</name>
    <name type="common">Feline tapeworm</name>
    <name type="synonym">Taenia taeniaeformis</name>
    <dbReference type="NCBI Taxonomy" id="6205"/>
    <lineage>
        <taxon>Eukaryota</taxon>
        <taxon>Metazoa</taxon>
        <taxon>Spiralia</taxon>
        <taxon>Lophotrochozoa</taxon>
        <taxon>Platyhelminthes</taxon>
        <taxon>Cestoda</taxon>
        <taxon>Eucestoda</taxon>
        <taxon>Cyclophyllidea</taxon>
        <taxon>Taeniidae</taxon>
        <taxon>Hydatigera</taxon>
    </lineage>
</organism>